<proteinExistence type="inferred from homology"/>
<reference evidence="14 15" key="1">
    <citation type="submission" date="2019-03" db="EMBL/GenBank/DDBJ databases">
        <authorList>
            <person name="Gaulin E."/>
            <person name="Dumas B."/>
        </authorList>
    </citation>
    <scope>NUCLEOTIDE SEQUENCE [LARGE SCALE GENOMIC DNA]</scope>
    <source>
        <strain evidence="14">CBS 568.67</strain>
    </source>
</reference>
<dbReference type="Gene3D" id="1.10.490.10">
    <property type="entry name" value="Globins"/>
    <property type="match status" value="1"/>
</dbReference>
<gene>
    <name evidence="14" type="primary">Aste57867_15234</name>
    <name evidence="13" type="ORF">As57867_015178</name>
    <name evidence="14" type="ORF">ASTE57867_15234</name>
</gene>
<accession>A0A485L2Q3</accession>
<dbReference type="InterPro" id="IPR039261">
    <property type="entry name" value="FNR_nucleotide-bd"/>
</dbReference>
<dbReference type="GO" id="GO:0020037">
    <property type="term" value="F:heme binding"/>
    <property type="evidence" value="ECO:0007669"/>
    <property type="project" value="InterPro"/>
</dbReference>
<dbReference type="EMBL" id="CAADRA010005661">
    <property type="protein sequence ID" value="VFT92043.1"/>
    <property type="molecule type" value="Genomic_DNA"/>
</dbReference>
<dbReference type="PANTHER" id="PTHR43396:SF3">
    <property type="entry name" value="FLAVOHEMOPROTEIN"/>
    <property type="match status" value="1"/>
</dbReference>
<dbReference type="PROSITE" id="PS01033">
    <property type="entry name" value="GLOBIN"/>
    <property type="match status" value="1"/>
</dbReference>
<dbReference type="EMBL" id="VJMH01005640">
    <property type="protein sequence ID" value="KAF0693834.1"/>
    <property type="molecule type" value="Genomic_DNA"/>
</dbReference>
<dbReference type="PANTHER" id="PTHR43396">
    <property type="entry name" value="FLAVOHEMOPROTEIN"/>
    <property type="match status" value="1"/>
</dbReference>
<dbReference type="InterPro" id="IPR009050">
    <property type="entry name" value="Globin-like_sf"/>
</dbReference>
<keyword evidence="15" id="KW-1185">Reference proteome</keyword>
<evidence type="ECO:0000256" key="1">
    <source>
        <dbReference type="ARBA" id="ARBA00006401"/>
    </source>
</evidence>
<keyword evidence="5" id="KW-0479">Metal-binding</keyword>
<dbReference type="InterPro" id="IPR012292">
    <property type="entry name" value="Globin/Proto"/>
</dbReference>
<dbReference type="GO" id="GO:0019825">
    <property type="term" value="F:oxygen binding"/>
    <property type="evidence" value="ECO:0007669"/>
    <property type="project" value="InterPro"/>
</dbReference>
<keyword evidence="7" id="KW-0520">NAD</keyword>
<keyword evidence="4" id="KW-0349">Heme</keyword>
<protein>
    <recommendedName>
        <fullName evidence="2">nitric oxide dioxygenase</fullName>
        <ecNumber evidence="2">1.14.12.17</ecNumber>
    </recommendedName>
</protein>
<reference evidence="13" key="2">
    <citation type="submission" date="2019-06" db="EMBL/GenBank/DDBJ databases">
        <title>Genomics analysis of Aphanomyces spp. identifies a new class of oomycete effector associated with host adaptation.</title>
        <authorList>
            <person name="Gaulin E."/>
        </authorList>
    </citation>
    <scope>NUCLEOTIDE SEQUENCE</scope>
    <source>
        <strain evidence="13">CBS 578.67</strain>
    </source>
</reference>
<dbReference type="GO" id="GO:0046210">
    <property type="term" value="P:nitric oxide catabolic process"/>
    <property type="evidence" value="ECO:0007669"/>
    <property type="project" value="TreeGrafter"/>
</dbReference>
<dbReference type="GO" id="GO:0009636">
    <property type="term" value="P:response to toxic substance"/>
    <property type="evidence" value="ECO:0007669"/>
    <property type="project" value="UniProtKB-KW"/>
</dbReference>
<evidence type="ECO:0000256" key="3">
    <source>
        <dbReference type="ARBA" id="ARBA00022575"/>
    </source>
</evidence>
<dbReference type="InterPro" id="IPR017938">
    <property type="entry name" value="Riboflavin_synthase-like_b-brl"/>
</dbReference>
<name>A0A485L2Q3_9STRA</name>
<dbReference type="GO" id="GO:0008941">
    <property type="term" value="F:nitric oxide dioxygenase NAD(P)H activity"/>
    <property type="evidence" value="ECO:0007669"/>
    <property type="project" value="UniProtKB-EC"/>
</dbReference>
<dbReference type="Pfam" id="PF00042">
    <property type="entry name" value="Globin"/>
    <property type="match status" value="1"/>
</dbReference>
<sequence length="516" mass="56167">MGAAVSTKGSDAISVSEDGTIGLTHSFVAYFRDQVPPPFNLKRPTITRIHNAIIQDNWRAIVHGTSAFDAAAYATPTAFFTHTFYETLFVRSPALRSLFRSGMATQGKALAGTLETLVRILDSGDVVNTLQAIAERHLTYGVAKHHYVDFGLALLSALQVVSGDTWSPRVKRAYLNAYALCLYLMMPIIAGDDPRPMPESVPATITASVAMAKASSAKRLTLAVASFPLRYGPGDAVWLGLALPSGHVRRHFCITSFFDDDLDNPSTIEICIADVSASSHWLCTQPLGTTLDLFWIESTVRLDLDALPPHLVLVSQGAGCIPLITMLEGLYRMRDEWCGTVATLQCAPSLQDVEPFNEGVPTTGERIVWHQSTVYYALKATPKKLREIAGPHLDDTLVYVSGSNEFIASVVAAWTSVGGAPNRVRHYSLDNNHQFPLSAASLQALQLITPDNFQDPEDEWLEATSLQSKSQDEETTSRVASFTTTRPRGRLASLAGLMGSSERRMETIEIGKPKGG</sequence>
<evidence type="ECO:0000256" key="6">
    <source>
        <dbReference type="ARBA" id="ARBA00023004"/>
    </source>
</evidence>
<evidence type="ECO:0000256" key="5">
    <source>
        <dbReference type="ARBA" id="ARBA00022723"/>
    </source>
</evidence>
<dbReference type="InterPro" id="IPR017927">
    <property type="entry name" value="FAD-bd_FR_type"/>
</dbReference>
<evidence type="ECO:0000259" key="11">
    <source>
        <dbReference type="PROSITE" id="PS01033"/>
    </source>
</evidence>
<evidence type="ECO:0000259" key="12">
    <source>
        <dbReference type="PROSITE" id="PS51384"/>
    </source>
</evidence>
<feature type="domain" description="FAD-binding FR-type" evidence="12">
    <location>
        <begin position="198"/>
        <end position="305"/>
    </location>
</feature>
<dbReference type="GO" id="GO:0046872">
    <property type="term" value="F:metal ion binding"/>
    <property type="evidence" value="ECO:0007669"/>
    <property type="project" value="UniProtKB-KW"/>
</dbReference>
<dbReference type="SUPFAM" id="SSF63380">
    <property type="entry name" value="Riboflavin synthase domain-like"/>
    <property type="match status" value="1"/>
</dbReference>
<keyword evidence="3" id="KW-0216">Detoxification</keyword>
<dbReference type="AlphaFoldDB" id="A0A485L2Q3"/>
<evidence type="ECO:0000256" key="9">
    <source>
        <dbReference type="ARBA" id="ARBA00049433"/>
    </source>
</evidence>
<evidence type="ECO:0000313" key="13">
    <source>
        <dbReference type="EMBL" id="KAF0693834.1"/>
    </source>
</evidence>
<evidence type="ECO:0000256" key="7">
    <source>
        <dbReference type="ARBA" id="ARBA00023027"/>
    </source>
</evidence>
<dbReference type="SUPFAM" id="SSF52343">
    <property type="entry name" value="Ferredoxin reductase-like, C-terminal NADP-linked domain"/>
    <property type="match status" value="1"/>
</dbReference>
<feature type="region of interest" description="Disordered" evidence="10">
    <location>
        <begin position="465"/>
        <end position="485"/>
    </location>
</feature>
<dbReference type="InterPro" id="IPR000971">
    <property type="entry name" value="Globin"/>
</dbReference>
<organism evidence="14 15">
    <name type="scientific">Aphanomyces stellatus</name>
    <dbReference type="NCBI Taxonomy" id="120398"/>
    <lineage>
        <taxon>Eukaryota</taxon>
        <taxon>Sar</taxon>
        <taxon>Stramenopiles</taxon>
        <taxon>Oomycota</taxon>
        <taxon>Saprolegniomycetes</taxon>
        <taxon>Saprolegniales</taxon>
        <taxon>Verrucalvaceae</taxon>
        <taxon>Aphanomyces</taxon>
    </lineage>
</organism>
<dbReference type="Proteomes" id="UP000332933">
    <property type="component" value="Unassembled WGS sequence"/>
</dbReference>
<evidence type="ECO:0000256" key="2">
    <source>
        <dbReference type="ARBA" id="ARBA00012229"/>
    </source>
</evidence>
<dbReference type="OrthoDB" id="75711at2759"/>
<evidence type="ECO:0000313" key="15">
    <source>
        <dbReference type="Proteomes" id="UP000332933"/>
    </source>
</evidence>
<evidence type="ECO:0000256" key="4">
    <source>
        <dbReference type="ARBA" id="ARBA00022617"/>
    </source>
</evidence>
<dbReference type="PROSITE" id="PS51384">
    <property type="entry name" value="FAD_FR"/>
    <property type="match status" value="1"/>
</dbReference>
<comment type="catalytic activity">
    <reaction evidence="8">
        <text>2 nitric oxide + NADH + 2 O2 = 2 nitrate + NAD(+) + H(+)</text>
        <dbReference type="Rhea" id="RHEA:19469"/>
        <dbReference type="ChEBI" id="CHEBI:15378"/>
        <dbReference type="ChEBI" id="CHEBI:15379"/>
        <dbReference type="ChEBI" id="CHEBI:16480"/>
        <dbReference type="ChEBI" id="CHEBI:17632"/>
        <dbReference type="ChEBI" id="CHEBI:57540"/>
        <dbReference type="ChEBI" id="CHEBI:57945"/>
        <dbReference type="EC" id="1.14.12.17"/>
    </reaction>
</comment>
<evidence type="ECO:0000256" key="10">
    <source>
        <dbReference type="SAM" id="MobiDB-lite"/>
    </source>
</evidence>
<evidence type="ECO:0000313" key="14">
    <source>
        <dbReference type="EMBL" id="VFT92043.1"/>
    </source>
</evidence>
<evidence type="ECO:0000256" key="8">
    <source>
        <dbReference type="ARBA" id="ARBA00048649"/>
    </source>
</evidence>
<dbReference type="GO" id="GO:0071500">
    <property type="term" value="P:cellular response to nitrosative stress"/>
    <property type="evidence" value="ECO:0007669"/>
    <property type="project" value="TreeGrafter"/>
</dbReference>
<dbReference type="EC" id="1.14.12.17" evidence="2"/>
<dbReference type="SUPFAM" id="SSF46458">
    <property type="entry name" value="Globin-like"/>
    <property type="match status" value="1"/>
</dbReference>
<dbReference type="GO" id="GO:0071949">
    <property type="term" value="F:FAD binding"/>
    <property type="evidence" value="ECO:0007669"/>
    <property type="project" value="TreeGrafter"/>
</dbReference>
<feature type="domain" description="Globin" evidence="11">
    <location>
        <begin position="45"/>
        <end position="190"/>
    </location>
</feature>
<keyword evidence="6" id="KW-0408">Iron</keyword>
<comment type="similarity">
    <text evidence="1">In the C-terminal section; belongs to the flavoprotein pyridine nucleotide cytochrome reductase family.</text>
</comment>
<comment type="catalytic activity">
    <reaction evidence="9">
        <text>2 nitric oxide + NADPH + 2 O2 = 2 nitrate + NADP(+) + H(+)</text>
        <dbReference type="Rhea" id="RHEA:19465"/>
        <dbReference type="ChEBI" id="CHEBI:15378"/>
        <dbReference type="ChEBI" id="CHEBI:15379"/>
        <dbReference type="ChEBI" id="CHEBI:16480"/>
        <dbReference type="ChEBI" id="CHEBI:17632"/>
        <dbReference type="ChEBI" id="CHEBI:57783"/>
        <dbReference type="ChEBI" id="CHEBI:58349"/>
        <dbReference type="EC" id="1.14.12.17"/>
    </reaction>
</comment>